<dbReference type="Pfam" id="PF00126">
    <property type="entry name" value="HTH_1"/>
    <property type="match status" value="1"/>
</dbReference>
<reference evidence="6 7" key="1">
    <citation type="journal article" date="2020" name="Insects">
        <title>Bacteria Belonging to Pseudomonas typographi sp. nov. from the Bark Beetle Ips typographus Have Genomic Potential to Aid in the Host Ecology.</title>
        <authorList>
            <person name="Peral-Aranega E."/>
            <person name="Saati-Santamaria Z."/>
            <person name="Kolarik M."/>
            <person name="Rivas R."/>
            <person name="Garcia-Fraile P."/>
        </authorList>
    </citation>
    <scope>NUCLEOTIDE SEQUENCE [LARGE SCALE GENOMIC DNA]</scope>
    <source>
        <strain evidence="6 7">CA3A</strain>
    </source>
</reference>
<dbReference type="InterPro" id="IPR005119">
    <property type="entry name" value="LysR_subst-bd"/>
</dbReference>
<dbReference type="EMBL" id="JAAOCA010000055">
    <property type="protein sequence ID" value="MBD1602180.1"/>
    <property type="molecule type" value="Genomic_DNA"/>
</dbReference>
<sequence length="284" mass="30112">MATTLDIDLVRTFHAVARLGQFRAAAAHLHKSPAAVSVHIQRLEALAGGRLLERDNQAVTLTPLGERLLGTTRELLHTHDRVVAQLQGAQLAGRVTIGLPDEYAAHVIRDILPAFAATWPNVVLEVRTAPSYTLREQLARGALQLAVMACNAGAAPAQAQLLTATTPVWVGASSAMGQGPGPVPLALYAADCPYREAMLRTLKAHGRTWRVVLDSPSSQAINACVEGGLAVTLIDQARVTASMQQLQGMPTVAQHEVVLVRAPGAAGHAALELLAEAIGRYFHL</sequence>
<dbReference type="SUPFAM" id="SSF46785">
    <property type="entry name" value="Winged helix' DNA-binding domain"/>
    <property type="match status" value="1"/>
</dbReference>
<dbReference type="PANTHER" id="PTHR30579">
    <property type="entry name" value="TRANSCRIPTIONAL REGULATOR"/>
    <property type="match status" value="1"/>
</dbReference>
<dbReference type="SUPFAM" id="SSF53850">
    <property type="entry name" value="Periplasmic binding protein-like II"/>
    <property type="match status" value="1"/>
</dbReference>
<dbReference type="Pfam" id="PF03466">
    <property type="entry name" value="LysR_substrate"/>
    <property type="match status" value="1"/>
</dbReference>
<dbReference type="Proteomes" id="UP000805841">
    <property type="component" value="Unassembled WGS sequence"/>
</dbReference>
<gene>
    <name evidence="6" type="ORF">HAQ05_26225</name>
</gene>
<dbReference type="InterPro" id="IPR050176">
    <property type="entry name" value="LTTR"/>
</dbReference>
<comment type="caution">
    <text evidence="6">The sequence shown here is derived from an EMBL/GenBank/DDBJ whole genome shotgun (WGS) entry which is preliminary data.</text>
</comment>
<dbReference type="RefSeq" id="WP_190426795.1">
    <property type="nucleotide sequence ID" value="NZ_JAAOCA010000055.1"/>
</dbReference>
<evidence type="ECO:0000256" key="4">
    <source>
        <dbReference type="ARBA" id="ARBA00023163"/>
    </source>
</evidence>
<organism evidence="6 7">
    <name type="scientific">Pseudomonas typographi</name>
    <dbReference type="NCBI Taxonomy" id="2715964"/>
    <lineage>
        <taxon>Bacteria</taxon>
        <taxon>Pseudomonadati</taxon>
        <taxon>Pseudomonadota</taxon>
        <taxon>Gammaproteobacteria</taxon>
        <taxon>Pseudomonadales</taxon>
        <taxon>Pseudomonadaceae</taxon>
        <taxon>Pseudomonas</taxon>
    </lineage>
</organism>
<dbReference type="InterPro" id="IPR036388">
    <property type="entry name" value="WH-like_DNA-bd_sf"/>
</dbReference>
<evidence type="ECO:0000313" key="6">
    <source>
        <dbReference type="EMBL" id="MBD1602180.1"/>
    </source>
</evidence>
<keyword evidence="3" id="KW-0238">DNA-binding</keyword>
<dbReference type="InterPro" id="IPR000847">
    <property type="entry name" value="LysR_HTH_N"/>
</dbReference>
<evidence type="ECO:0000313" key="7">
    <source>
        <dbReference type="Proteomes" id="UP000805841"/>
    </source>
</evidence>
<comment type="similarity">
    <text evidence="1">Belongs to the LysR transcriptional regulatory family.</text>
</comment>
<evidence type="ECO:0000256" key="1">
    <source>
        <dbReference type="ARBA" id="ARBA00009437"/>
    </source>
</evidence>
<dbReference type="Gene3D" id="3.40.190.10">
    <property type="entry name" value="Periplasmic binding protein-like II"/>
    <property type="match status" value="2"/>
</dbReference>
<evidence type="ECO:0000259" key="5">
    <source>
        <dbReference type="PROSITE" id="PS50931"/>
    </source>
</evidence>
<keyword evidence="7" id="KW-1185">Reference proteome</keyword>
<protein>
    <submittedName>
        <fullName evidence="6">LysR family transcriptional regulator</fullName>
    </submittedName>
</protein>
<evidence type="ECO:0000256" key="2">
    <source>
        <dbReference type="ARBA" id="ARBA00023015"/>
    </source>
</evidence>
<dbReference type="PANTHER" id="PTHR30579:SF7">
    <property type="entry name" value="HTH-TYPE TRANSCRIPTIONAL REGULATOR LRHA-RELATED"/>
    <property type="match status" value="1"/>
</dbReference>
<feature type="domain" description="HTH lysR-type" evidence="5">
    <location>
        <begin position="5"/>
        <end position="62"/>
    </location>
</feature>
<dbReference type="Gene3D" id="1.10.10.10">
    <property type="entry name" value="Winged helix-like DNA-binding domain superfamily/Winged helix DNA-binding domain"/>
    <property type="match status" value="1"/>
</dbReference>
<evidence type="ECO:0000256" key="3">
    <source>
        <dbReference type="ARBA" id="ARBA00023125"/>
    </source>
</evidence>
<name>A0ABR7Z9D6_9PSED</name>
<keyword evidence="4" id="KW-0804">Transcription</keyword>
<accession>A0ABR7Z9D6</accession>
<dbReference type="PROSITE" id="PS50931">
    <property type="entry name" value="HTH_LYSR"/>
    <property type="match status" value="1"/>
</dbReference>
<keyword evidence="2" id="KW-0805">Transcription regulation</keyword>
<proteinExistence type="inferred from homology"/>
<dbReference type="InterPro" id="IPR036390">
    <property type="entry name" value="WH_DNA-bd_sf"/>
</dbReference>